<dbReference type="PANTHER" id="PTHR11010:SF11">
    <property type="entry name" value="THYMUS-SPECIFIC SERINE PROTEASE"/>
    <property type="match status" value="1"/>
</dbReference>
<evidence type="ECO:0000313" key="8">
    <source>
        <dbReference type="Proteomes" id="UP000694565"/>
    </source>
</evidence>
<dbReference type="Ensembl" id="ENSCLMT00005018173.1">
    <property type="protein sequence ID" value="ENSCLMP00005017169.1"/>
    <property type="gene ID" value="ENSCLMG00005008832.1"/>
</dbReference>
<dbReference type="GO" id="GO:0005768">
    <property type="term" value="C:endosome"/>
    <property type="evidence" value="ECO:0007669"/>
    <property type="project" value="TreeGrafter"/>
</dbReference>
<evidence type="ECO:0000256" key="6">
    <source>
        <dbReference type="SAM" id="SignalP"/>
    </source>
</evidence>
<keyword evidence="8" id="KW-1185">Reference proteome</keyword>
<feature type="chain" id="PRO_5034674831" description="Thymus-specific serine protease" evidence="6">
    <location>
        <begin position="21"/>
        <end position="173"/>
    </location>
</feature>
<evidence type="ECO:0000256" key="2">
    <source>
        <dbReference type="ARBA" id="ARBA00022670"/>
    </source>
</evidence>
<dbReference type="GO" id="GO:0008239">
    <property type="term" value="F:dipeptidyl-peptidase activity"/>
    <property type="evidence" value="ECO:0007669"/>
    <property type="project" value="TreeGrafter"/>
</dbReference>
<evidence type="ECO:0000313" key="7">
    <source>
        <dbReference type="Ensembl" id="ENSCLMP00005017169.1"/>
    </source>
</evidence>
<name>A0A8C2XDM9_CYCLU</name>
<dbReference type="GO" id="GO:0070008">
    <property type="term" value="F:serine-type exopeptidase activity"/>
    <property type="evidence" value="ECO:0007669"/>
    <property type="project" value="InterPro"/>
</dbReference>
<evidence type="ECO:0000256" key="5">
    <source>
        <dbReference type="ARBA" id="ARBA00023180"/>
    </source>
</evidence>
<keyword evidence="3 6" id="KW-0732">Signal</keyword>
<evidence type="ECO:0008006" key="9">
    <source>
        <dbReference type="Google" id="ProtNLM"/>
    </source>
</evidence>
<dbReference type="GO" id="GO:0005764">
    <property type="term" value="C:lysosome"/>
    <property type="evidence" value="ECO:0007669"/>
    <property type="project" value="TreeGrafter"/>
</dbReference>
<dbReference type="GO" id="GO:0006508">
    <property type="term" value="P:proteolysis"/>
    <property type="evidence" value="ECO:0007669"/>
    <property type="project" value="UniProtKB-KW"/>
</dbReference>
<evidence type="ECO:0000256" key="3">
    <source>
        <dbReference type="ARBA" id="ARBA00022729"/>
    </source>
</evidence>
<protein>
    <recommendedName>
        <fullName evidence="9">Thymus-specific serine protease</fullName>
    </recommendedName>
</protein>
<accession>A0A8C2XDM9</accession>
<dbReference type="PANTHER" id="PTHR11010">
    <property type="entry name" value="PROTEASE S28 PRO-X CARBOXYPEPTIDASE-RELATED"/>
    <property type="match status" value="1"/>
</dbReference>
<organism evidence="7 8">
    <name type="scientific">Cyclopterus lumpus</name>
    <name type="common">Lumpsucker</name>
    <dbReference type="NCBI Taxonomy" id="8103"/>
    <lineage>
        <taxon>Eukaryota</taxon>
        <taxon>Metazoa</taxon>
        <taxon>Chordata</taxon>
        <taxon>Craniata</taxon>
        <taxon>Vertebrata</taxon>
        <taxon>Euteleostomi</taxon>
        <taxon>Actinopterygii</taxon>
        <taxon>Neopterygii</taxon>
        <taxon>Teleostei</taxon>
        <taxon>Neoteleostei</taxon>
        <taxon>Acanthomorphata</taxon>
        <taxon>Eupercaria</taxon>
        <taxon>Perciformes</taxon>
        <taxon>Cottioidei</taxon>
        <taxon>Cottales</taxon>
        <taxon>Cyclopteridae</taxon>
        <taxon>Cyclopterus</taxon>
    </lineage>
</organism>
<dbReference type="Pfam" id="PF05577">
    <property type="entry name" value="Peptidase_S28"/>
    <property type="match status" value="1"/>
</dbReference>
<dbReference type="GeneTree" id="ENSGT00940000160281"/>
<dbReference type="InterPro" id="IPR008758">
    <property type="entry name" value="Peptidase_S28"/>
</dbReference>
<evidence type="ECO:0000256" key="4">
    <source>
        <dbReference type="ARBA" id="ARBA00022801"/>
    </source>
</evidence>
<proteinExistence type="inferred from homology"/>
<dbReference type="Proteomes" id="UP000694565">
    <property type="component" value="Unplaced"/>
</dbReference>
<comment type="similarity">
    <text evidence="1">Belongs to the peptidase S28 family.</text>
</comment>
<reference evidence="7" key="2">
    <citation type="submission" date="2025-09" db="UniProtKB">
        <authorList>
            <consortium name="Ensembl"/>
        </authorList>
    </citation>
    <scope>IDENTIFICATION</scope>
</reference>
<evidence type="ECO:0000256" key="1">
    <source>
        <dbReference type="ARBA" id="ARBA00011079"/>
    </source>
</evidence>
<keyword evidence="4" id="KW-0378">Hydrolase</keyword>
<reference evidence="7" key="1">
    <citation type="submission" date="2025-08" db="UniProtKB">
        <authorList>
            <consortium name="Ensembl"/>
        </authorList>
    </citation>
    <scope>IDENTIFICATION</scope>
</reference>
<dbReference type="InterPro" id="IPR029058">
    <property type="entry name" value="AB_hydrolase_fold"/>
</dbReference>
<sequence>MLFSPTRCLVLLLLFSSTDAGRILGKIKERVRNLLNAQQPLRRVKEGRIHQQLDHFNHLDLSTFPQRFFVNEAYWRRPDGPVFLFVGGEGPVFEFDVLAGHHADMAEEHGALLLALEHRFYGDSINPDGLETENLSHLSSQQALVSTPHQPVCVRVCVCVCVCVCLNPRITYQ</sequence>
<dbReference type="AlphaFoldDB" id="A0A8C2XDM9"/>
<keyword evidence="2" id="KW-0645">Protease</keyword>
<feature type="signal peptide" evidence="6">
    <location>
        <begin position="1"/>
        <end position="20"/>
    </location>
</feature>
<keyword evidence="5" id="KW-0325">Glycoprotein</keyword>
<dbReference type="Gene3D" id="3.40.50.1820">
    <property type="entry name" value="alpha/beta hydrolase"/>
    <property type="match status" value="1"/>
</dbReference>